<reference evidence="2 3" key="1">
    <citation type="submission" date="2018-09" db="EMBL/GenBank/DDBJ databases">
        <title>Genomic investigation of the strawberry pathogen Phytophthora fragariae indicates pathogenicity is determined by transcriptional variation in three key races.</title>
        <authorList>
            <person name="Adams T.M."/>
            <person name="Armitage A.D."/>
            <person name="Sobczyk M.K."/>
            <person name="Bates H.J."/>
            <person name="Dunwell J.M."/>
            <person name="Nellist C.F."/>
            <person name="Harrison R.J."/>
        </authorList>
    </citation>
    <scope>NUCLEOTIDE SEQUENCE [LARGE SCALE GENOMIC DNA]</scope>
    <source>
        <strain evidence="2 3">NOV-77</strain>
    </source>
</reference>
<feature type="region of interest" description="Disordered" evidence="1">
    <location>
        <begin position="86"/>
        <end position="143"/>
    </location>
</feature>
<dbReference type="EMBL" id="QXFY01002442">
    <property type="protein sequence ID" value="KAE9297409.1"/>
    <property type="molecule type" value="Genomic_DNA"/>
</dbReference>
<feature type="compositionally biased region" description="Basic residues" evidence="1">
    <location>
        <begin position="108"/>
        <end position="136"/>
    </location>
</feature>
<accession>A0A6G0QPV7</accession>
<comment type="caution">
    <text evidence="2">The sequence shown here is derived from an EMBL/GenBank/DDBJ whole genome shotgun (WGS) entry which is preliminary data.</text>
</comment>
<proteinExistence type="predicted"/>
<sequence>MTKPTTRSAAPPTAEDLRDRLDDESKTADDDTALRAQVELWTRLRAAFAAHSLSSGIEVMDDLAMAAIAGDSAAKLSLPSTAVILPSSDLQTPQDPPVHALFAPAAARSKRTNPRSKSKARAPPAKKRRILAKSRRSWFQLPSNAPKKIKVDLARLEDEADEQDKHDPGAARIPLA</sequence>
<feature type="region of interest" description="Disordered" evidence="1">
    <location>
        <begin position="1"/>
        <end position="32"/>
    </location>
</feature>
<gene>
    <name evidence="2" type="ORF">PF008_g23757</name>
</gene>
<dbReference type="AlphaFoldDB" id="A0A6G0QPV7"/>
<organism evidence="2 3">
    <name type="scientific">Phytophthora fragariae</name>
    <dbReference type="NCBI Taxonomy" id="53985"/>
    <lineage>
        <taxon>Eukaryota</taxon>
        <taxon>Sar</taxon>
        <taxon>Stramenopiles</taxon>
        <taxon>Oomycota</taxon>
        <taxon>Peronosporomycetes</taxon>
        <taxon>Peronosporales</taxon>
        <taxon>Peronosporaceae</taxon>
        <taxon>Phytophthora</taxon>
    </lineage>
</organism>
<feature type="compositionally biased region" description="Basic and acidic residues" evidence="1">
    <location>
        <begin position="155"/>
        <end position="169"/>
    </location>
</feature>
<evidence type="ECO:0000256" key="1">
    <source>
        <dbReference type="SAM" id="MobiDB-lite"/>
    </source>
</evidence>
<evidence type="ECO:0000313" key="2">
    <source>
        <dbReference type="EMBL" id="KAE9297409.1"/>
    </source>
</evidence>
<dbReference type="Proteomes" id="UP000486351">
    <property type="component" value="Unassembled WGS sequence"/>
</dbReference>
<protein>
    <submittedName>
        <fullName evidence="2">Uncharacterized protein</fullName>
    </submittedName>
</protein>
<evidence type="ECO:0000313" key="3">
    <source>
        <dbReference type="Proteomes" id="UP000486351"/>
    </source>
</evidence>
<feature type="compositionally biased region" description="Basic and acidic residues" evidence="1">
    <location>
        <begin position="15"/>
        <end position="32"/>
    </location>
</feature>
<feature type="region of interest" description="Disordered" evidence="1">
    <location>
        <begin position="155"/>
        <end position="176"/>
    </location>
</feature>
<name>A0A6G0QPV7_9STRA</name>